<evidence type="ECO:0000259" key="3">
    <source>
        <dbReference type="Pfam" id="PF07587"/>
    </source>
</evidence>
<dbReference type="KEGG" id="svp:Pan189_34730"/>
<keyword evidence="1" id="KW-0732">Signal</keyword>
<evidence type="ECO:0008006" key="6">
    <source>
        <dbReference type="Google" id="ProtNLM"/>
    </source>
</evidence>
<name>A0A517R5A6_9PLAN</name>
<dbReference type="Gene3D" id="2.60.120.200">
    <property type="match status" value="1"/>
</dbReference>
<feature type="domain" description="DUF1549" evidence="2">
    <location>
        <begin position="527"/>
        <end position="712"/>
    </location>
</feature>
<dbReference type="OrthoDB" id="289126at2"/>
<evidence type="ECO:0000256" key="1">
    <source>
        <dbReference type="SAM" id="SignalP"/>
    </source>
</evidence>
<dbReference type="SUPFAM" id="SSF49899">
    <property type="entry name" value="Concanavalin A-like lectins/glucanases"/>
    <property type="match status" value="1"/>
</dbReference>
<dbReference type="Pfam" id="PF13385">
    <property type="entry name" value="Laminin_G_3"/>
    <property type="match status" value="1"/>
</dbReference>
<proteinExistence type="predicted"/>
<protein>
    <recommendedName>
        <fullName evidence="6">Planctomycete cytochrome C</fullName>
    </recommendedName>
</protein>
<dbReference type="EMBL" id="CP036268">
    <property type="protein sequence ID" value="QDT39071.1"/>
    <property type="molecule type" value="Genomic_DNA"/>
</dbReference>
<dbReference type="PANTHER" id="PTHR35889">
    <property type="entry name" value="CYCLOINULO-OLIGOSACCHARIDE FRUCTANOTRANSFERASE-RELATED"/>
    <property type="match status" value="1"/>
</dbReference>
<dbReference type="PANTHER" id="PTHR35889:SF3">
    <property type="entry name" value="F-BOX DOMAIN-CONTAINING PROTEIN"/>
    <property type="match status" value="1"/>
</dbReference>
<dbReference type="RefSeq" id="WP_145365237.1">
    <property type="nucleotide sequence ID" value="NZ_CP036268.1"/>
</dbReference>
<evidence type="ECO:0000313" key="4">
    <source>
        <dbReference type="EMBL" id="QDT39071.1"/>
    </source>
</evidence>
<dbReference type="AlphaFoldDB" id="A0A517R5A6"/>
<evidence type="ECO:0000259" key="2">
    <source>
        <dbReference type="Pfam" id="PF07583"/>
    </source>
</evidence>
<evidence type="ECO:0000313" key="5">
    <source>
        <dbReference type="Proteomes" id="UP000317318"/>
    </source>
</evidence>
<dbReference type="InterPro" id="IPR011444">
    <property type="entry name" value="DUF1549"/>
</dbReference>
<dbReference type="Proteomes" id="UP000317318">
    <property type="component" value="Chromosome"/>
</dbReference>
<dbReference type="Pfam" id="PF07587">
    <property type="entry name" value="PSD1"/>
    <property type="match status" value="1"/>
</dbReference>
<reference evidence="4 5" key="1">
    <citation type="submission" date="2019-02" db="EMBL/GenBank/DDBJ databases">
        <title>Deep-cultivation of Planctomycetes and their phenomic and genomic characterization uncovers novel biology.</title>
        <authorList>
            <person name="Wiegand S."/>
            <person name="Jogler M."/>
            <person name="Boedeker C."/>
            <person name="Pinto D."/>
            <person name="Vollmers J."/>
            <person name="Rivas-Marin E."/>
            <person name="Kohn T."/>
            <person name="Peeters S.H."/>
            <person name="Heuer A."/>
            <person name="Rast P."/>
            <person name="Oberbeckmann S."/>
            <person name="Bunk B."/>
            <person name="Jeske O."/>
            <person name="Meyerdierks A."/>
            <person name="Storesund J.E."/>
            <person name="Kallscheuer N."/>
            <person name="Luecker S."/>
            <person name="Lage O.M."/>
            <person name="Pohl T."/>
            <person name="Merkel B.J."/>
            <person name="Hornburger P."/>
            <person name="Mueller R.-W."/>
            <person name="Bruemmer F."/>
            <person name="Labrenz M."/>
            <person name="Spormann A.M."/>
            <person name="Op den Camp H."/>
            <person name="Overmann J."/>
            <person name="Amann R."/>
            <person name="Jetten M.S.M."/>
            <person name="Mascher T."/>
            <person name="Medema M.H."/>
            <person name="Devos D.P."/>
            <person name="Kaster A.-K."/>
            <person name="Ovreas L."/>
            <person name="Rohde M."/>
            <person name="Galperin M.Y."/>
            <person name="Jogler C."/>
        </authorList>
    </citation>
    <scope>NUCLEOTIDE SEQUENCE [LARGE SCALE GENOMIC DNA]</scope>
    <source>
        <strain evidence="4 5">Pan189</strain>
    </source>
</reference>
<feature type="domain" description="DUF1553" evidence="3">
    <location>
        <begin position="770"/>
        <end position="1028"/>
    </location>
</feature>
<gene>
    <name evidence="4" type="ORF">Pan189_34730</name>
</gene>
<feature type="signal peptide" evidence="1">
    <location>
        <begin position="1"/>
        <end position="31"/>
    </location>
</feature>
<feature type="chain" id="PRO_5021876641" description="Planctomycete cytochrome C" evidence="1">
    <location>
        <begin position="32"/>
        <end position="1111"/>
    </location>
</feature>
<organism evidence="4 5">
    <name type="scientific">Stratiformator vulcanicus</name>
    <dbReference type="NCBI Taxonomy" id="2527980"/>
    <lineage>
        <taxon>Bacteria</taxon>
        <taxon>Pseudomonadati</taxon>
        <taxon>Planctomycetota</taxon>
        <taxon>Planctomycetia</taxon>
        <taxon>Planctomycetales</taxon>
        <taxon>Planctomycetaceae</taxon>
        <taxon>Stratiformator</taxon>
    </lineage>
</organism>
<sequence length="1111" mass="124362" precursor="true">MQFAFRSNMLRSAAICGVLLGLMFSASPASAKIVRWSFDDDAADVRLEGTAKHRSLRDMPRLLRSEGRVLSISGGSGYARVSDTGPDSPLDFDNGDAITIEAWVRPGSVKDGQHMHIVSKGRTTYSAGSKFGRDNLNYALRLTGKKGRAALTFLFRDRNSDANSDERFHRWQSNVTFRPNGDWHHVALSYRFGEPESIRGIVDGQISKGSWDLGGPTSAPPVVDDDELWIGSALGGKASSTFHGEIDEVVLHRGLLPESELKRRYPVAASVPEAPLPEHPSDRVLVEIHENAPTERTWNFRWRTPDRIYEQSDLGFVSLPNKYSAKALRVDRTSAFAVRAMTRATLEDGPLELLIRARNGARLWIDNELVLEAPFHKIFGGGHNPIRDVALLDEPGLRQLQTGDNEVLAEYQGDGQEHDIRLELYLGGENRRPELGETGVFVRQAGGQFRLIGHGPTVPLTDAGWMTFASRQNEAIREIDDDRRREVGGEEQLYWADRHDYARDVWSEKERPAVPELPTGYQANNTIDHFIAAKLNEQELKAREVIDDWAFLRRVALDTIGTIPSEEVIAAYFADPAETRRSRLVNRFLDDPGWADHWVGYWQDVLAENPNILKPTLNNTGPFRYWIYESFRDNKPIDRFATELIRMEGSRFGGGPNGFEMASQNDVPMASKAYVVGQAFLGLEMKCARCHDAPFHDLSQRQLFSVAAMLARKSQKVPASSSVAIAADDPNPPSIELSIFPGDKIAPEWPFESFAVEVDDLERLTTSDDTREQLAAYVTSPHNERFAHVIVNRLWARYLGRGFVEPVHDWEAAAPSHPALLDWLTSELIRSGYDQKHVARLILNSATYQREATSDVPEADYEPFYFDGPVRRRMTAEQVVDSIFAVSGKFLKAGEVNFDADSSQAANVFINLGSPGRAWQFASTSNERDRPSLSLPKAEPFVTLLTAFGWRAARQDPANQRETAPNVVQAGQLATGIIGRRFTRLSDDSEFTRLALQAESAEQLTDEYFQRILTRLPTKKERAVVSRVLVDGFETRVKPDAASGSLDRDYPTTGVSWSNHLRSKANTRQQELAMVIAEGDPPSSRLDPEWRAQAEDVLWSLLNSPEFVIVP</sequence>
<dbReference type="InterPro" id="IPR013320">
    <property type="entry name" value="ConA-like_dom_sf"/>
</dbReference>
<keyword evidence="5" id="KW-1185">Reference proteome</keyword>
<dbReference type="InterPro" id="IPR022655">
    <property type="entry name" value="DUF1553"/>
</dbReference>
<accession>A0A517R5A6</accession>
<dbReference type="Pfam" id="PF07583">
    <property type="entry name" value="PSCyt2"/>
    <property type="match status" value="1"/>
</dbReference>